<evidence type="ECO:0000256" key="5">
    <source>
        <dbReference type="ARBA" id="ARBA00023002"/>
    </source>
</evidence>
<dbReference type="GO" id="GO:0042744">
    <property type="term" value="P:hydrogen peroxide catabolic process"/>
    <property type="evidence" value="ECO:0007669"/>
    <property type="project" value="TreeGrafter"/>
</dbReference>
<sequence>MACIETLVIVILSVSARVTSLNTSDANVDPVTAQLPDYKMRTPIPGVLTTSAGRPVDVSEARTLGRSLATNLFALEAIKHAVSERRPDRPVFAKAIAAKGVFEVKHDVTRYTKAKLFEHVGKVTPLIARFSTSQIQKGGNDAAPYTARGLSMKFYTEEGNLDLLGFNVPVYFYREPIGFVELLHALGLNPQTNLLDISATVDMATLSPVMLHMLLWSLSERGLPRGFRRMSGHPLHTYELYNDQGEVFYARFRFQADLPYESISLEQAAALNAYDPDLFIRDLYNSIERQNYPTWTFEMDVLNDDLDQVTFDPFDLTKIWPNGTFTTVQIGTITLNRNVDNAFAENEDLALYPGNLVPGINPPHDQVFAARMYAYFDSQMNRLGSNYNKIEVNRPLYARTFTRDGAPPLRDNEGDRVNYYGSSFHGARPVHDPDKPDRVFKTNEVEEADYEACRRFYNEVMATDAQKNRLVKNMVLTTLRAHHSLQLRLLELLSRVDADFAKRYEVTLDLAKAKVRLPQTVDDVDPNRLNPYADL</sequence>
<keyword evidence="6 7" id="KW-0408">Iron</keyword>
<dbReference type="PIRSF" id="PIRSF038928">
    <property type="entry name" value="Catalase_clade1-3"/>
    <property type="match status" value="1"/>
</dbReference>
<feature type="binding site" description="axial binding residue" evidence="7">
    <location>
        <position position="375"/>
    </location>
    <ligand>
        <name>heme</name>
        <dbReference type="ChEBI" id="CHEBI:30413"/>
    </ligand>
    <ligandPart>
        <name>Fe</name>
        <dbReference type="ChEBI" id="CHEBI:18248"/>
    </ligandPart>
</feature>
<evidence type="ECO:0000259" key="9">
    <source>
        <dbReference type="SMART" id="SM01060"/>
    </source>
</evidence>
<dbReference type="GO" id="GO:0046872">
    <property type="term" value="F:metal ion binding"/>
    <property type="evidence" value="ECO:0007669"/>
    <property type="project" value="UniProtKB-KW"/>
</dbReference>
<feature type="signal peptide" evidence="8">
    <location>
        <begin position="1"/>
        <end position="20"/>
    </location>
</feature>
<dbReference type="AlphaFoldDB" id="A0A8S4F2F8"/>
<accession>A0A8S4F2F8</accession>
<keyword evidence="8" id="KW-0732">Signal</keyword>
<dbReference type="Gene3D" id="2.40.180.10">
    <property type="entry name" value="Catalase core domain"/>
    <property type="match status" value="1"/>
</dbReference>
<keyword evidence="11" id="KW-1185">Reference proteome</keyword>
<feature type="chain" id="PRO_5035793694" evidence="8">
    <location>
        <begin position="21"/>
        <end position="535"/>
    </location>
</feature>
<dbReference type="Pfam" id="PF00199">
    <property type="entry name" value="Catalase"/>
    <property type="match status" value="1"/>
</dbReference>
<comment type="caution">
    <text evidence="10">The sequence shown here is derived from an EMBL/GenBank/DDBJ whole genome shotgun (WGS) entry which is preliminary data.</text>
</comment>
<proteinExistence type="inferred from homology"/>
<dbReference type="GO" id="GO:0005777">
    <property type="term" value="C:peroxisome"/>
    <property type="evidence" value="ECO:0007669"/>
    <property type="project" value="TreeGrafter"/>
</dbReference>
<dbReference type="InterPro" id="IPR024711">
    <property type="entry name" value="Catalase_clade1/3"/>
</dbReference>
<dbReference type="GO" id="GO:0020037">
    <property type="term" value="F:heme binding"/>
    <property type="evidence" value="ECO:0007669"/>
    <property type="project" value="InterPro"/>
</dbReference>
<keyword evidence="3 7" id="KW-0349">Heme</keyword>
<dbReference type="InterPro" id="IPR020835">
    <property type="entry name" value="Catalase_sf"/>
</dbReference>
<evidence type="ECO:0000256" key="2">
    <source>
        <dbReference type="ARBA" id="ARBA00022559"/>
    </source>
</evidence>
<evidence type="ECO:0000256" key="7">
    <source>
        <dbReference type="PIRSR" id="PIRSR038928-2"/>
    </source>
</evidence>
<dbReference type="GO" id="GO:0004096">
    <property type="term" value="F:catalase activity"/>
    <property type="evidence" value="ECO:0007669"/>
    <property type="project" value="InterPro"/>
</dbReference>
<keyword evidence="4 7" id="KW-0479">Metal-binding</keyword>
<keyword evidence="5" id="KW-0560">Oxidoreductase</keyword>
<dbReference type="SUPFAM" id="SSF56634">
    <property type="entry name" value="Heme-dependent catalase-like"/>
    <property type="match status" value="1"/>
</dbReference>
<dbReference type="GO" id="GO:0005739">
    <property type="term" value="C:mitochondrion"/>
    <property type="evidence" value="ECO:0007669"/>
    <property type="project" value="TreeGrafter"/>
</dbReference>
<dbReference type="SMART" id="SM01060">
    <property type="entry name" value="Catalase"/>
    <property type="match status" value="1"/>
</dbReference>
<dbReference type="InterPro" id="IPR018028">
    <property type="entry name" value="Catalase"/>
</dbReference>
<evidence type="ECO:0000256" key="6">
    <source>
        <dbReference type="ARBA" id="ARBA00023004"/>
    </source>
</evidence>
<evidence type="ECO:0000313" key="11">
    <source>
        <dbReference type="Proteomes" id="UP000653454"/>
    </source>
</evidence>
<evidence type="ECO:0000256" key="1">
    <source>
        <dbReference type="ARBA" id="ARBA00005329"/>
    </source>
</evidence>
<dbReference type="PROSITE" id="PS51402">
    <property type="entry name" value="CATALASE_3"/>
    <property type="match status" value="1"/>
</dbReference>
<reference evidence="10" key="1">
    <citation type="submission" date="2020-11" db="EMBL/GenBank/DDBJ databases">
        <authorList>
            <person name="Whiteford S."/>
        </authorList>
    </citation>
    <scope>NUCLEOTIDE SEQUENCE</scope>
</reference>
<evidence type="ECO:0000256" key="3">
    <source>
        <dbReference type="ARBA" id="ARBA00022617"/>
    </source>
</evidence>
<name>A0A8S4F2F8_PLUXY</name>
<organism evidence="10 11">
    <name type="scientific">Plutella xylostella</name>
    <name type="common">Diamondback moth</name>
    <name type="synonym">Plutella maculipennis</name>
    <dbReference type="NCBI Taxonomy" id="51655"/>
    <lineage>
        <taxon>Eukaryota</taxon>
        <taxon>Metazoa</taxon>
        <taxon>Ecdysozoa</taxon>
        <taxon>Arthropoda</taxon>
        <taxon>Hexapoda</taxon>
        <taxon>Insecta</taxon>
        <taxon>Pterygota</taxon>
        <taxon>Neoptera</taxon>
        <taxon>Endopterygota</taxon>
        <taxon>Lepidoptera</taxon>
        <taxon>Glossata</taxon>
        <taxon>Ditrysia</taxon>
        <taxon>Yponomeutoidea</taxon>
        <taxon>Plutellidae</taxon>
        <taxon>Plutella</taxon>
    </lineage>
</organism>
<dbReference type="PANTHER" id="PTHR11465:SF9">
    <property type="entry name" value="CATALASE"/>
    <property type="match status" value="1"/>
</dbReference>
<comment type="cofactor">
    <cofactor evidence="7">
        <name>heme</name>
        <dbReference type="ChEBI" id="CHEBI:30413"/>
    </cofactor>
</comment>
<dbReference type="EMBL" id="CAJHNJ030000025">
    <property type="protein sequence ID" value="CAG9121852.1"/>
    <property type="molecule type" value="Genomic_DNA"/>
</dbReference>
<comment type="similarity">
    <text evidence="1">Belongs to the catalase family.</text>
</comment>
<keyword evidence="2" id="KW-0575">Peroxidase</keyword>
<dbReference type="PANTHER" id="PTHR11465">
    <property type="entry name" value="CATALASE"/>
    <property type="match status" value="1"/>
</dbReference>
<evidence type="ECO:0000256" key="4">
    <source>
        <dbReference type="ARBA" id="ARBA00022723"/>
    </source>
</evidence>
<feature type="domain" description="Catalase core" evidence="9">
    <location>
        <begin position="49"/>
        <end position="428"/>
    </location>
</feature>
<protein>
    <submittedName>
        <fullName evidence="10">(diamondback moth) hypothetical protein</fullName>
    </submittedName>
</protein>
<evidence type="ECO:0000313" key="10">
    <source>
        <dbReference type="EMBL" id="CAG9121852.1"/>
    </source>
</evidence>
<dbReference type="GO" id="GO:0042542">
    <property type="term" value="P:response to hydrogen peroxide"/>
    <property type="evidence" value="ECO:0007669"/>
    <property type="project" value="TreeGrafter"/>
</dbReference>
<dbReference type="Proteomes" id="UP000653454">
    <property type="component" value="Unassembled WGS sequence"/>
</dbReference>
<evidence type="ECO:0000256" key="8">
    <source>
        <dbReference type="SAM" id="SignalP"/>
    </source>
</evidence>
<gene>
    <name evidence="10" type="ORF">PLXY2_LOCUS7482</name>
</gene>
<dbReference type="PRINTS" id="PR00067">
    <property type="entry name" value="CATALASE"/>
</dbReference>
<dbReference type="InterPro" id="IPR011614">
    <property type="entry name" value="Catalase_core"/>
</dbReference>